<keyword evidence="8 21" id="KW-0349">Heme</keyword>
<evidence type="ECO:0000256" key="17">
    <source>
        <dbReference type="ARBA" id="ARBA00023008"/>
    </source>
</evidence>
<dbReference type="GO" id="GO:0005886">
    <property type="term" value="C:plasma membrane"/>
    <property type="evidence" value="ECO:0007669"/>
    <property type="project" value="UniProtKB-SubCell"/>
</dbReference>
<evidence type="ECO:0000256" key="9">
    <source>
        <dbReference type="ARBA" id="ARBA00022660"/>
    </source>
</evidence>
<evidence type="ECO:0000256" key="18">
    <source>
        <dbReference type="ARBA" id="ARBA00023065"/>
    </source>
</evidence>
<keyword evidence="11 22" id="KW-0479">Metal-binding</keyword>
<evidence type="ECO:0000256" key="7">
    <source>
        <dbReference type="ARBA" id="ARBA00022475"/>
    </source>
</evidence>
<comment type="cofactor">
    <cofactor evidence="2">
        <name>Cu(2+)</name>
        <dbReference type="ChEBI" id="CHEBI:29036"/>
    </cofactor>
</comment>
<sequence length="557" mass="62108">MVDAAVHDHGHEDNRGFFTRWFMSTNHKDIGILYLFVSGFVGFLSVLFTVYMRMELMHPGVQYMCLEGARLFPAALNECTPNGHLWNVMITYHGVLMMFFVVIPALFGGFGNYLMPLQIGAPDMAFPRLNNLSFWLFCTGVALGISSLLAPGGNGQLGSGVGWVLYPPLSTNEGGISMDLAIFAVHVSGASSILGAINMITTFLNMRAPGMTLHKVPLFSWSIFVTAWMILLALPVLAGAITMLLMDRNFGTTFFDPAGGGDPILYQHILWFFGHPEVYIIIVPAFGIISHVVSTFSKKPIFGYLPMVYAMVAIAGLGFIVWAHHMYTVGLSLTQQSYFMLATMVIAVPTGVKIFSWIATMWGGSVSFRTPMLWAFGFLFLFTVGGVTGIVLSQAGVDRAYHDTYYVVAHFHYVMSLGAVFGIFAGIYFYLPKMAGRMMPEWAGKLHFWAMFIGANLTFFPQHFLGRNGMPRRYIDYNEAFALWNYVSSIGAFISFASFVFFIVILFKTLLAPRNATEANPWGQFADTLEWTLPSPPPEHTFEILPKQEDWDHPHNH</sequence>
<feature type="transmembrane region" description="Helical" evidence="22">
    <location>
        <begin position="180"/>
        <end position="206"/>
    </location>
</feature>
<dbReference type="GO" id="GO:0004129">
    <property type="term" value="F:cytochrome-c oxidase activity"/>
    <property type="evidence" value="ECO:0007669"/>
    <property type="project" value="UniProtKB-EC"/>
</dbReference>
<dbReference type="NCBIfam" id="TIGR02891">
    <property type="entry name" value="CtaD_CoxA"/>
    <property type="match status" value="1"/>
</dbReference>
<dbReference type="InterPro" id="IPR023616">
    <property type="entry name" value="Cyt_c_oxase-like_su1_dom"/>
</dbReference>
<dbReference type="GO" id="GO:0022904">
    <property type="term" value="P:respiratory electron transport chain"/>
    <property type="evidence" value="ECO:0007669"/>
    <property type="project" value="TreeGrafter"/>
</dbReference>
<dbReference type="GO" id="GO:0046872">
    <property type="term" value="F:metal ion binding"/>
    <property type="evidence" value="ECO:0007669"/>
    <property type="project" value="UniProtKB-KW"/>
</dbReference>
<comment type="cofactor">
    <cofactor evidence="1">
        <name>heme</name>
        <dbReference type="ChEBI" id="CHEBI:30413"/>
    </cofactor>
</comment>
<keyword evidence="25" id="KW-1185">Reference proteome</keyword>
<dbReference type="UniPathway" id="UPA00705"/>
<evidence type="ECO:0000259" key="23">
    <source>
        <dbReference type="PROSITE" id="PS50855"/>
    </source>
</evidence>
<dbReference type="CDD" id="cd01663">
    <property type="entry name" value="Cyt_c_Oxidase_I"/>
    <property type="match status" value="1"/>
</dbReference>
<evidence type="ECO:0000256" key="6">
    <source>
        <dbReference type="ARBA" id="ARBA00022448"/>
    </source>
</evidence>
<evidence type="ECO:0000256" key="14">
    <source>
        <dbReference type="ARBA" id="ARBA00022982"/>
    </source>
</evidence>
<evidence type="ECO:0000256" key="4">
    <source>
        <dbReference type="ARBA" id="ARBA00004673"/>
    </source>
</evidence>
<reference evidence="24 25" key="1">
    <citation type="submission" date="2018-04" db="EMBL/GenBank/DDBJ databases">
        <title>Pelagivirga bohaiensis gen. nov., sp. nov., a bacterium isolated from the Bohai Sea.</title>
        <authorList>
            <person name="Ji X."/>
        </authorList>
    </citation>
    <scope>NUCLEOTIDE SEQUENCE [LARGE SCALE GENOMIC DNA]</scope>
    <source>
        <strain evidence="24 25">BH-SD16</strain>
    </source>
</reference>
<protein>
    <recommendedName>
        <fullName evidence="22">Cytochrome c oxidase subunit 1</fullName>
        <ecNumber evidence="22">7.1.1.9</ecNumber>
    </recommendedName>
</protein>
<evidence type="ECO:0000256" key="22">
    <source>
        <dbReference type="RuleBase" id="RU363061"/>
    </source>
</evidence>
<keyword evidence="14 21" id="KW-0249">Electron transport</keyword>
<dbReference type="RefSeq" id="WP_108640686.1">
    <property type="nucleotide sequence ID" value="NZ_QCYG01000005.1"/>
</dbReference>
<organism evidence="24 25">
    <name type="scientific">Thalassorhabdomicrobium marinisediminis</name>
    <dbReference type="NCBI Taxonomy" id="2170577"/>
    <lineage>
        <taxon>Bacteria</taxon>
        <taxon>Pseudomonadati</taxon>
        <taxon>Pseudomonadota</taxon>
        <taxon>Alphaproteobacteria</taxon>
        <taxon>Rhodobacterales</taxon>
        <taxon>Paracoccaceae</taxon>
        <taxon>Thalassorhabdomicrobium</taxon>
    </lineage>
</organism>
<feature type="transmembrane region" description="Helical" evidence="22">
    <location>
        <begin position="218"/>
        <end position="245"/>
    </location>
</feature>
<dbReference type="PROSITE" id="PS00077">
    <property type="entry name" value="COX1_CUB"/>
    <property type="match status" value="1"/>
</dbReference>
<gene>
    <name evidence="24" type="primary">ctaD</name>
    <name evidence="24" type="ORF">DC363_08275</name>
</gene>
<evidence type="ECO:0000313" key="25">
    <source>
        <dbReference type="Proteomes" id="UP000244817"/>
    </source>
</evidence>
<dbReference type="FunFam" id="1.20.210.10:FF:000004">
    <property type="entry name" value="Cytochrome c oxidase subunit 1"/>
    <property type="match status" value="1"/>
</dbReference>
<dbReference type="Pfam" id="PF00115">
    <property type="entry name" value="COX1"/>
    <property type="match status" value="1"/>
</dbReference>
<comment type="caution">
    <text evidence="24">The sequence shown here is derived from an EMBL/GenBank/DDBJ whole genome shotgun (WGS) entry which is preliminary data.</text>
</comment>
<feature type="transmembrane region" description="Helical" evidence="22">
    <location>
        <begin position="411"/>
        <end position="431"/>
    </location>
</feature>
<evidence type="ECO:0000256" key="15">
    <source>
        <dbReference type="ARBA" id="ARBA00022989"/>
    </source>
</evidence>
<feature type="transmembrane region" description="Helical" evidence="22">
    <location>
        <begin position="265"/>
        <end position="289"/>
    </location>
</feature>
<dbReference type="PANTHER" id="PTHR10422">
    <property type="entry name" value="CYTOCHROME C OXIDASE SUBUNIT 1"/>
    <property type="match status" value="1"/>
</dbReference>
<feature type="transmembrane region" description="Helical" evidence="22">
    <location>
        <begin position="90"/>
        <end position="111"/>
    </location>
</feature>
<evidence type="ECO:0000256" key="3">
    <source>
        <dbReference type="ARBA" id="ARBA00004651"/>
    </source>
</evidence>
<feature type="transmembrane region" description="Helical" evidence="22">
    <location>
        <begin position="30"/>
        <end position="52"/>
    </location>
</feature>
<keyword evidence="10 21" id="KW-0812">Transmembrane</keyword>
<dbReference type="PANTHER" id="PTHR10422:SF18">
    <property type="entry name" value="CYTOCHROME C OXIDASE SUBUNIT 1"/>
    <property type="match status" value="1"/>
</dbReference>
<keyword evidence="9 21" id="KW-0679">Respiratory chain</keyword>
<accession>A0A2T7FWI0</accession>
<feature type="transmembrane region" description="Helical" evidence="22">
    <location>
        <begin position="337"/>
        <end position="360"/>
    </location>
</feature>
<evidence type="ECO:0000256" key="21">
    <source>
        <dbReference type="RuleBase" id="RU000370"/>
    </source>
</evidence>
<dbReference type="EC" id="7.1.1.9" evidence="22"/>
<keyword evidence="17 22" id="KW-0186">Copper</keyword>
<dbReference type="InterPro" id="IPR023615">
    <property type="entry name" value="Cyt_c_Oxase_su1_BS"/>
</dbReference>
<dbReference type="InterPro" id="IPR000883">
    <property type="entry name" value="Cyt_C_Oxase_1"/>
</dbReference>
<evidence type="ECO:0000256" key="2">
    <source>
        <dbReference type="ARBA" id="ARBA00001973"/>
    </source>
</evidence>
<evidence type="ECO:0000256" key="8">
    <source>
        <dbReference type="ARBA" id="ARBA00022617"/>
    </source>
</evidence>
<keyword evidence="19 22" id="KW-0472">Membrane</keyword>
<dbReference type="GO" id="GO:0045277">
    <property type="term" value="C:respiratory chain complex IV"/>
    <property type="evidence" value="ECO:0007669"/>
    <property type="project" value="InterPro"/>
</dbReference>
<dbReference type="InterPro" id="IPR014241">
    <property type="entry name" value="Cyt_c_oxidase_su1_bac"/>
</dbReference>
<comment type="pathway">
    <text evidence="4 22">Energy metabolism; oxidative phosphorylation.</text>
</comment>
<dbReference type="InterPro" id="IPR033944">
    <property type="entry name" value="Cyt_c_oxase_su1_dom"/>
</dbReference>
<keyword evidence="12" id="KW-0375">Hydrogen ion transport</keyword>
<dbReference type="SUPFAM" id="SSF81442">
    <property type="entry name" value="Cytochrome c oxidase subunit I-like"/>
    <property type="match status" value="1"/>
</dbReference>
<feature type="transmembrane region" description="Helical" evidence="22">
    <location>
        <begin position="484"/>
        <end position="507"/>
    </location>
</feature>
<evidence type="ECO:0000256" key="16">
    <source>
        <dbReference type="ARBA" id="ARBA00023004"/>
    </source>
</evidence>
<dbReference type="GO" id="GO:0015990">
    <property type="term" value="P:electron transport coupled proton transport"/>
    <property type="evidence" value="ECO:0007669"/>
    <property type="project" value="InterPro"/>
</dbReference>
<evidence type="ECO:0000256" key="5">
    <source>
        <dbReference type="ARBA" id="ARBA00009578"/>
    </source>
</evidence>
<dbReference type="Gene3D" id="1.20.210.10">
    <property type="entry name" value="Cytochrome c oxidase-like, subunit I domain"/>
    <property type="match status" value="1"/>
</dbReference>
<comment type="function">
    <text evidence="22">Cytochrome c oxidase is the component of the respiratory chain that catalyzes the reduction of oxygen to water. Subunits 1-3 form the functional core of the enzyme complex. CO I is the catalytic subunit of the enzyme. Electrons originating in cytochrome c are transferred via the copper A center of subunit 2 and heme A of subunit 1 to the bimetallic center formed by heme A3 and copper B.</text>
</comment>
<feature type="transmembrane region" description="Helical" evidence="22">
    <location>
        <begin position="132"/>
        <end position="150"/>
    </location>
</feature>
<feature type="domain" description="Cytochrome oxidase subunit I profile" evidence="23">
    <location>
        <begin position="21"/>
        <end position="549"/>
    </location>
</feature>
<evidence type="ECO:0000256" key="13">
    <source>
        <dbReference type="ARBA" id="ARBA00022967"/>
    </source>
</evidence>
<dbReference type="InterPro" id="IPR036927">
    <property type="entry name" value="Cyt_c_oxase-like_su1_sf"/>
</dbReference>
<evidence type="ECO:0000256" key="10">
    <source>
        <dbReference type="ARBA" id="ARBA00022692"/>
    </source>
</evidence>
<comment type="similarity">
    <text evidence="5 21">Belongs to the heme-copper respiratory oxidase family.</text>
</comment>
<comment type="catalytic activity">
    <reaction evidence="20 22">
        <text>4 Fe(II)-[cytochrome c] + O2 + 8 H(+)(in) = 4 Fe(III)-[cytochrome c] + 2 H2O + 4 H(+)(out)</text>
        <dbReference type="Rhea" id="RHEA:11436"/>
        <dbReference type="Rhea" id="RHEA-COMP:10350"/>
        <dbReference type="Rhea" id="RHEA-COMP:14399"/>
        <dbReference type="ChEBI" id="CHEBI:15377"/>
        <dbReference type="ChEBI" id="CHEBI:15378"/>
        <dbReference type="ChEBI" id="CHEBI:15379"/>
        <dbReference type="ChEBI" id="CHEBI:29033"/>
        <dbReference type="ChEBI" id="CHEBI:29034"/>
        <dbReference type="EC" id="7.1.1.9"/>
    </reaction>
</comment>
<feature type="transmembrane region" description="Helical" evidence="22">
    <location>
        <begin position="372"/>
        <end position="391"/>
    </location>
</feature>
<dbReference type="GO" id="GO:0020037">
    <property type="term" value="F:heme binding"/>
    <property type="evidence" value="ECO:0007669"/>
    <property type="project" value="InterPro"/>
</dbReference>
<evidence type="ECO:0000256" key="1">
    <source>
        <dbReference type="ARBA" id="ARBA00001971"/>
    </source>
</evidence>
<keyword evidence="16 22" id="KW-0408">Iron</keyword>
<comment type="subcellular location">
    <subcellularLocation>
        <location evidence="3 22">Cell membrane</location>
        <topology evidence="3 22">Multi-pass membrane protein</topology>
    </subcellularLocation>
</comment>
<dbReference type="AlphaFoldDB" id="A0A2T7FWI0"/>
<dbReference type="PROSITE" id="PS50855">
    <property type="entry name" value="COX1"/>
    <property type="match status" value="1"/>
</dbReference>
<proteinExistence type="inferred from homology"/>
<dbReference type="OrthoDB" id="9803294at2"/>
<feature type="transmembrane region" description="Helical" evidence="22">
    <location>
        <begin position="443"/>
        <end position="464"/>
    </location>
</feature>
<evidence type="ECO:0000256" key="20">
    <source>
        <dbReference type="ARBA" id="ARBA00047816"/>
    </source>
</evidence>
<dbReference type="Proteomes" id="UP000244817">
    <property type="component" value="Unassembled WGS sequence"/>
</dbReference>
<dbReference type="GO" id="GO:0006119">
    <property type="term" value="P:oxidative phosphorylation"/>
    <property type="evidence" value="ECO:0007669"/>
    <property type="project" value="UniProtKB-UniPathway"/>
</dbReference>
<keyword evidence="7 22" id="KW-1003">Cell membrane</keyword>
<dbReference type="EMBL" id="QCYG01000005">
    <property type="protein sequence ID" value="PVA06525.1"/>
    <property type="molecule type" value="Genomic_DNA"/>
</dbReference>
<name>A0A2T7FWI0_9RHOB</name>
<keyword evidence="15 22" id="KW-1133">Transmembrane helix</keyword>
<dbReference type="PRINTS" id="PR01165">
    <property type="entry name" value="CYCOXIDASEI"/>
</dbReference>
<keyword evidence="6 21" id="KW-0813">Transport</keyword>
<evidence type="ECO:0000256" key="19">
    <source>
        <dbReference type="ARBA" id="ARBA00023136"/>
    </source>
</evidence>
<keyword evidence="13" id="KW-1278">Translocase</keyword>
<evidence type="ECO:0000256" key="11">
    <source>
        <dbReference type="ARBA" id="ARBA00022723"/>
    </source>
</evidence>
<evidence type="ECO:0000313" key="24">
    <source>
        <dbReference type="EMBL" id="PVA06525.1"/>
    </source>
</evidence>
<feature type="transmembrane region" description="Helical" evidence="22">
    <location>
        <begin position="301"/>
        <end position="325"/>
    </location>
</feature>
<keyword evidence="18" id="KW-0406">Ion transport</keyword>
<evidence type="ECO:0000256" key="12">
    <source>
        <dbReference type="ARBA" id="ARBA00022781"/>
    </source>
</evidence>